<dbReference type="InterPro" id="IPR026350">
    <property type="entry name" value="GxxExxY"/>
</dbReference>
<dbReference type="AlphaFoldDB" id="A0A1G2BPS9"/>
<dbReference type="EMBL" id="MHKN01000047">
    <property type="protein sequence ID" value="OGY91185.1"/>
    <property type="molecule type" value="Genomic_DNA"/>
</dbReference>
<dbReference type="Proteomes" id="UP000177349">
    <property type="component" value="Unassembled WGS sequence"/>
</dbReference>
<gene>
    <name evidence="1" type="ORF">A3B31_01090</name>
</gene>
<dbReference type="Pfam" id="PF13366">
    <property type="entry name" value="PDDEXK_3"/>
    <property type="match status" value="1"/>
</dbReference>
<accession>A0A1G2BPS9</accession>
<organism evidence="1 2">
    <name type="scientific">Candidatus Komeilibacteria bacterium RIFCSPLOWO2_01_FULL_53_11</name>
    <dbReference type="NCBI Taxonomy" id="1798552"/>
    <lineage>
        <taxon>Bacteria</taxon>
        <taxon>Candidatus Komeiliibacteriota</taxon>
    </lineage>
</organism>
<protein>
    <recommendedName>
        <fullName evidence="3">GxxExxY protein</fullName>
    </recommendedName>
</protein>
<name>A0A1G2BPS9_9BACT</name>
<dbReference type="NCBIfam" id="TIGR04256">
    <property type="entry name" value="GxxExxY"/>
    <property type="match status" value="1"/>
</dbReference>
<proteinExistence type="predicted"/>
<evidence type="ECO:0000313" key="1">
    <source>
        <dbReference type="EMBL" id="OGY91185.1"/>
    </source>
</evidence>
<evidence type="ECO:0008006" key="3">
    <source>
        <dbReference type="Google" id="ProtNLM"/>
    </source>
</evidence>
<comment type="caution">
    <text evidence="1">The sequence shown here is derived from an EMBL/GenBank/DDBJ whole genome shotgun (WGS) entry which is preliminary data.</text>
</comment>
<sequence length="129" mass="14504">MGKNEINHIQQIAKDVYRSLGSGFSENVYDKAMQVGLRLAKIKYENQKVVGLTYKDHHVGEGYPDIIIGFGKDKVILELKAVGGSMGIAEEIQIKGYMKILKIKRGLLINFQQPKKEGKTQLEIKEVTL</sequence>
<reference evidence="1 2" key="1">
    <citation type="journal article" date="2016" name="Nat. Commun.">
        <title>Thousands of microbial genomes shed light on interconnected biogeochemical processes in an aquifer system.</title>
        <authorList>
            <person name="Anantharaman K."/>
            <person name="Brown C.T."/>
            <person name="Hug L.A."/>
            <person name="Sharon I."/>
            <person name="Castelle C.J."/>
            <person name="Probst A.J."/>
            <person name="Thomas B.C."/>
            <person name="Singh A."/>
            <person name="Wilkins M.J."/>
            <person name="Karaoz U."/>
            <person name="Brodie E.L."/>
            <person name="Williams K.H."/>
            <person name="Hubbard S.S."/>
            <person name="Banfield J.F."/>
        </authorList>
    </citation>
    <scope>NUCLEOTIDE SEQUENCE [LARGE SCALE GENOMIC DNA]</scope>
</reference>
<evidence type="ECO:0000313" key="2">
    <source>
        <dbReference type="Proteomes" id="UP000177349"/>
    </source>
</evidence>